<keyword evidence="3" id="KW-1185">Reference proteome</keyword>
<feature type="chain" id="PRO_5032658831" evidence="1">
    <location>
        <begin position="28"/>
        <end position="96"/>
    </location>
</feature>
<evidence type="ECO:0000256" key="1">
    <source>
        <dbReference type="SAM" id="SignalP"/>
    </source>
</evidence>
<dbReference type="EMBL" id="JAAIUW010000005">
    <property type="protein sequence ID" value="KAF7831726.1"/>
    <property type="molecule type" value="Genomic_DNA"/>
</dbReference>
<dbReference type="AlphaFoldDB" id="A0A834WSF3"/>
<dbReference type="PROSITE" id="PS51257">
    <property type="entry name" value="PROKAR_LIPOPROTEIN"/>
    <property type="match status" value="1"/>
</dbReference>
<feature type="signal peptide" evidence="1">
    <location>
        <begin position="1"/>
        <end position="27"/>
    </location>
</feature>
<protein>
    <submittedName>
        <fullName evidence="2">Uncharacterized protein</fullName>
    </submittedName>
</protein>
<evidence type="ECO:0000313" key="2">
    <source>
        <dbReference type="EMBL" id="KAF7831726.1"/>
    </source>
</evidence>
<sequence>MAIYRMMVVFGLVTLLACTYIVQIANADGGDDKKAGIHAFQRMNSDKFHAHGDHDLSALKNVDVSAELEGDLATTEKEDDDLDNELAQSRIVILGH</sequence>
<keyword evidence="1" id="KW-0732">Signal</keyword>
<proteinExistence type="predicted"/>
<gene>
    <name evidence="2" type="ORF">G2W53_014059</name>
</gene>
<reference evidence="2" key="1">
    <citation type="submission" date="2020-09" db="EMBL/GenBank/DDBJ databases">
        <title>Genome-Enabled Discovery of Anthraquinone Biosynthesis in Senna tora.</title>
        <authorList>
            <person name="Kang S.-H."/>
            <person name="Pandey R.P."/>
            <person name="Lee C.-M."/>
            <person name="Sim J.-S."/>
            <person name="Jeong J.-T."/>
            <person name="Choi B.-S."/>
            <person name="Jung M."/>
            <person name="Ginzburg D."/>
            <person name="Zhao K."/>
            <person name="Won S.Y."/>
            <person name="Oh T.-J."/>
            <person name="Yu Y."/>
            <person name="Kim N.-H."/>
            <person name="Lee O.R."/>
            <person name="Lee T.-H."/>
            <person name="Bashyal P."/>
            <person name="Kim T.-S."/>
            <person name="Lee W.-H."/>
            <person name="Kawkins C."/>
            <person name="Kim C.-K."/>
            <person name="Kim J.S."/>
            <person name="Ahn B.O."/>
            <person name="Rhee S.Y."/>
            <person name="Sohng J.K."/>
        </authorList>
    </citation>
    <scope>NUCLEOTIDE SEQUENCE</scope>
    <source>
        <tissue evidence="2">Leaf</tissue>
    </source>
</reference>
<accession>A0A834WSF3</accession>
<name>A0A834WSF3_9FABA</name>
<evidence type="ECO:0000313" key="3">
    <source>
        <dbReference type="Proteomes" id="UP000634136"/>
    </source>
</evidence>
<comment type="caution">
    <text evidence="2">The sequence shown here is derived from an EMBL/GenBank/DDBJ whole genome shotgun (WGS) entry which is preliminary data.</text>
</comment>
<dbReference type="Proteomes" id="UP000634136">
    <property type="component" value="Unassembled WGS sequence"/>
</dbReference>
<organism evidence="2 3">
    <name type="scientific">Senna tora</name>
    <dbReference type="NCBI Taxonomy" id="362788"/>
    <lineage>
        <taxon>Eukaryota</taxon>
        <taxon>Viridiplantae</taxon>
        <taxon>Streptophyta</taxon>
        <taxon>Embryophyta</taxon>
        <taxon>Tracheophyta</taxon>
        <taxon>Spermatophyta</taxon>
        <taxon>Magnoliopsida</taxon>
        <taxon>eudicotyledons</taxon>
        <taxon>Gunneridae</taxon>
        <taxon>Pentapetalae</taxon>
        <taxon>rosids</taxon>
        <taxon>fabids</taxon>
        <taxon>Fabales</taxon>
        <taxon>Fabaceae</taxon>
        <taxon>Caesalpinioideae</taxon>
        <taxon>Cassia clade</taxon>
        <taxon>Senna</taxon>
    </lineage>
</organism>